<feature type="compositionally biased region" description="Polar residues" evidence="1">
    <location>
        <begin position="15"/>
        <end position="38"/>
    </location>
</feature>
<feature type="compositionally biased region" description="Basic and acidic residues" evidence="1">
    <location>
        <begin position="56"/>
        <end position="76"/>
    </location>
</feature>
<feature type="compositionally biased region" description="Basic residues" evidence="1">
    <location>
        <begin position="78"/>
        <end position="89"/>
    </location>
</feature>
<organism evidence="2">
    <name type="scientific">Cucumis melo</name>
    <name type="common">Muskmelon</name>
    <dbReference type="NCBI Taxonomy" id="3656"/>
    <lineage>
        <taxon>Eukaryota</taxon>
        <taxon>Viridiplantae</taxon>
        <taxon>Streptophyta</taxon>
        <taxon>Embryophyta</taxon>
        <taxon>Tracheophyta</taxon>
        <taxon>Spermatophyta</taxon>
        <taxon>Magnoliopsida</taxon>
        <taxon>eudicotyledons</taxon>
        <taxon>Gunneridae</taxon>
        <taxon>Pentapetalae</taxon>
        <taxon>rosids</taxon>
        <taxon>fabids</taxon>
        <taxon>Cucurbitales</taxon>
        <taxon>Cucurbitaceae</taxon>
        <taxon>Benincaseae</taxon>
        <taxon>Cucumis</taxon>
    </lineage>
</organism>
<dbReference type="Gramene" id="MELO3C032757.2.1">
    <property type="protein sequence ID" value="MELO3C032757.2.1"/>
    <property type="gene ID" value="MELO3C032757.2"/>
</dbReference>
<name>A0A9I9EES8_CUCME</name>
<sequence length="89" mass="9962">MKKGKGDVKARTSDQLKATGITGSRKSLATRIQNLSSTSKERTENIMGEGSGSKWESPETSKKRVRTETKKDEVNVQKKQKIKSLVLRR</sequence>
<reference evidence="2" key="1">
    <citation type="submission" date="2023-03" db="UniProtKB">
        <authorList>
            <consortium name="EnsemblPlants"/>
        </authorList>
    </citation>
    <scope>IDENTIFICATION</scope>
</reference>
<accession>A0A9I9EES8</accession>
<evidence type="ECO:0008006" key="3">
    <source>
        <dbReference type="Google" id="ProtNLM"/>
    </source>
</evidence>
<feature type="region of interest" description="Disordered" evidence="1">
    <location>
        <begin position="1"/>
        <end position="89"/>
    </location>
</feature>
<protein>
    <recommendedName>
        <fullName evidence="3">Protein Ycf2-like</fullName>
    </recommendedName>
</protein>
<evidence type="ECO:0000313" key="2">
    <source>
        <dbReference type="EnsemblPlants" id="MELO3C032757.2.1"/>
    </source>
</evidence>
<dbReference type="AlphaFoldDB" id="A0A9I9EES8"/>
<evidence type="ECO:0000256" key="1">
    <source>
        <dbReference type="SAM" id="MobiDB-lite"/>
    </source>
</evidence>
<dbReference type="EnsemblPlants" id="MELO3C032757.2.1">
    <property type="protein sequence ID" value="MELO3C032757.2.1"/>
    <property type="gene ID" value="MELO3C032757.2"/>
</dbReference>
<proteinExistence type="predicted"/>
<feature type="compositionally biased region" description="Basic and acidic residues" evidence="1">
    <location>
        <begin position="1"/>
        <end position="14"/>
    </location>
</feature>